<keyword evidence="1" id="KW-0732">Signal</keyword>
<dbReference type="AlphaFoldDB" id="A0A4R9AGC7"/>
<organism evidence="2 3">
    <name type="scientific">Cryobacterium suzukii</name>
    <dbReference type="NCBI Taxonomy" id="1259198"/>
    <lineage>
        <taxon>Bacteria</taxon>
        <taxon>Bacillati</taxon>
        <taxon>Actinomycetota</taxon>
        <taxon>Actinomycetes</taxon>
        <taxon>Micrococcales</taxon>
        <taxon>Microbacteriaceae</taxon>
        <taxon>Cryobacterium</taxon>
    </lineage>
</organism>
<comment type="caution">
    <text evidence="2">The sequence shown here is derived from an EMBL/GenBank/DDBJ whole genome shotgun (WGS) entry which is preliminary data.</text>
</comment>
<proteinExistence type="predicted"/>
<dbReference type="Proteomes" id="UP000298170">
    <property type="component" value="Unassembled WGS sequence"/>
</dbReference>
<dbReference type="RefSeq" id="WP_134514119.1">
    <property type="nucleotide sequence ID" value="NZ_SOHJ01000007.1"/>
</dbReference>
<protein>
    <submittedName>
        <fullName evidence="2">Uncharacterized protein</fullName>
    </submittedName>
</protein>
<accession>A0A4R9AGC7</accession>
<evidence type="ECO:0000313" key="2">
    <source>
        <dbReference type="EMBL" id="TFD60970.1"/>
    </source>
</evidence>
<evidence type="ECO:0000256" key="1">
    <source>
        <dbReference type="SAM" id="SignalP"/>
    </source>
</evidence>
<reference evidence="2 3" key="1">
    <citation type="submission" date="2019-03" db="EMBL/GenBank/DDBJ databases">
        <title>Genomics of glacier-inhabiting Cryobacterium strains.</title>
        <authorList>
            <person name="Liu Q."/>
            <person name="Xin Y.-H."/>
        </authorList>
    </citation>
    <scope>NUCLEOTIDE SEQUENCE [LARGE SCALE GENOMIC DNA]</scope>
    <source>
        <strain evidence="2 3">Sr39</strain>
    </source>
</reference>
<feature type="chain" id="PRO_5020432625" evidence="1">
    <location>
        <begin position="25"/>
        <end position="215"/>
    </location>
</feature>
<keyword evidence="3" id="KW-1185">Reference proteome</keyword>
<evidence type="ECO:0000313" key="3">
    <source>
        <dbReference type="Proteomes" id="UP000298170"/>
    </source>
</evidence>
<dbReference type="EMBL" id="SOHJ01000007">
    <property type="protein sequence ID" value="TFD60970.1"/>
    <property type="molecule type" value="Genomic_DNA"/>
</dbReference>
<name>A0A4R9AGC7_9MICO</name>
<feature type="signal peptide" evidence="1">
    <location>
        <begin position="1"/>
        <end position="24"/>
    </location>
</feature>
<gene>
    <name evidence="2" type="ORF">E3T39_07650</name>
</gene>
<dbReference type="OrthoDB" id="5179970at2"/>
<sequence>MRHTTRRLLVGLTAAVLLAGPVSAASAYDGWGGGSYSSSDGKASSYINPDTGAATANNDVDPNSSCFRADRYDMQMFSPAGTATKNVHNDACFLDRNGKKLDGPASFESRGVGVISACPDPDNAGPKTASLRDKNGDGRADLCFQSGYQTKGTAGDFEFHARLNNTGMVGTQYVTWCSDKDADGCSDEWNKSSIRIDWSADGKGSFSGGGYDGRW</sequence>